<dbReference type="EMBL" id="KK088429">
    <property type="protein sequence ID" value="EYE93773.1"/>
    <property type="molecule type" value="Genomic_DNA"/>
</dbReference>
<evidence type="ECO:0000313" key="4">
    <source>
        <dbReference type="Proteomes" id="UP000019804"/>
    </source>
</evidence>
<dbReference type="RefSeq" id="XP_040637461.1">
    <property type="nucleotide sequence ID" value="XM_040782244.1"/>
</dbReference>
<comment type="similarity">
    <text evidence="1 2">Belongs to the arylamine N-acetyltransferase family.</text>
</comment>
<dbReference type="PANTHER" id="PTHR11786">
    <property type="entry name" value="N-HYDROXYARYLAMINE O-ACETYLTRANSFERASE"/>
    <property type="match status" value="1"/>
</dbReference>
<dbReference type="Gene3D" id="3.30.2140.20">
    <property type="match status" value="1"/>
</dbReference>
<dbReference type="Pfam" id="PF00797">
    <property type="entry name" value="Acetyltransf_2"/>
    <property type="match status" value="1"/>
</dbReference>
<dbReference type="InterPro" id="IPR038765">
    <property type="entry name" value="Papain-like_cys_pep_sf"/>
</dbReference>
<dbReference type="InterPro" id="IPR053710">
    <property type="entry name" value="Arylamine_NAT_domain_sf"/>
</dbReference>
<accession>A0A017S9P7</accession>
<evidence type="ECO:0000256" key="1">
    <source>
        <dbReference type="ARBA" id="ARBA00006547"/>
    </source>
</evidence>
<dbReference type="PRINTS" id="PR01543">
    <property type="entry name" value="ANATRNSFRASE"/>
</dbReference>
<dbReference type="SUPFAM" id="SSF54001">
    <property type="entry name" value="Cysteine proteinases"/>
    <property type="match status" value="1"/>
</dbReference>
<dbReference type="HOGENOM" id="CLU_049918_2_0_1"/>
<sequence>MSSIIYNRAKLEEYLEHIGYAANRACGRAGKLDQLECDMQENSLTVLSELQRKHLGTIPFGNTALHYSQHRTLSLQPDALFHKLIQRKLDGYCMESTGLFYNVLMSLDFDVYATGARVSHAVSGSGPKDSFAGFGHMVLIVTIRAGHLEQYVVDVAFGTQCMTKPLKLEEGTAVQVIDPAEARLVRMSIRELSDRQKVWVYETRSRPQVDWSPAYCFSEVEFLPQDFEIMSFFTSQHHSSWFTQKLVCVKMLLDDDHQTIVGQYVLSGSEVKKRVHGDVKVVKELRTEADRVEALQEFFGIILTKEEIDGISGTVAQLPVQCS</sequence>
<evidence type="ECO:0000256" key="2">
    <source>
        <dbReference type="RuleBase" id="RU003452"/>
    </source>
</evidence>
<dbReference type="InterPro" id="IPR001447">
    <property type="entry name" value="Arylamine_N-AcTrfase"/>
</dbReference>
<keyword evidence="4" id="KW-1185">Reference proteome</keyword>
<organism evidence="3 4">
    <name type="scientific">Aspergillus ruber (strain CBS 135680)</name>
    <dbReference type="NCBI Taxonomy" id="1388766"/>
    <lineage>
        <taxon>Eukaryota</taxon>
        <taxon>Fungi</taxon>
        <taxon>Dikarya</taxon>
        <taxon>Ascomycota</taxon>
        <taxon>Pezizomycotina</taxon>
        <taxon>Eurotiomycetes</taxon>
        <taxon>Eurotiomycetidae</taxon>
        <taxon>Eurotiales</taxon>
        <taxon>Aspergillaceae</taxon>
        <taxon>Aspergillus</taxon>
        <taxon>Aspergillus subgen. Aspergillus</taxon>
    </lineage>
</organism>
<evidence type="ECO:0000313" key="3">
    <source>
        <dbReference type="EMBL" id="EYE93773.1"/>
    </source>
</evidence>
<reference evidence="4" key="1">
    <citation type="journal article" date="2014" name="Nat. Commun.">
        <title>Genomic adaptations of the halophilic Dead Sea filamentous fungus Eurotium rubrum.</title>
        <authorList>
            <person name="Kis-Papo T."/>
            <person name="Weig A.R."/>
            <person name="Riley R."/>
            <person name="Persoh D."/>
            <person name="Salamov A."/>
            <person name="Sun H."/>
            <person name="Lipzen A."/>
            <person name="Wasser S.P."/>
            <person name="Rambold G."/>
            <person name="Grigoriev I.V."/>
            <person name="Nevo E."/>
        </authorList>
    </citation>
    <scope>NUCLEOTIDE SEQUENCE [LARGE SCALE GENOMIC DNA]</scope>
    <source>
        <strain evidence="4">CBS 135680</strain>
    </source>
</reference>
<dbReference type="AlphaFoldDB" id="A0A017S9P7"/>
<keyword evidence="2" id="KW-0808">Transferase</keyword>
<dbReference type="PANTHER" id="PTHR11786:SF0">
    <property type="entry name" value="ARYLAMINE N-ACETYLTRANSFERASE 4-RELATED"/>
    <property type="match status" value="1"/>
</dbReference>
<dbReference type="OrthoDB" id="10260017at2759"/>
<name>A0A017S9P7_ASPRC</name>
<proteinExistence type="inferred from homology"/>
<keyword evidence="2" id="KW-0012">Acyltransferase</keyword>
<dbReference type="GO" id="GO:0016407">
    <property type="term" value="F:acetyltransferase activity"/>
    <property type="evidence" value="ECO:0007669"/>
    <property type="project" value="InterPro"/>
</dbReference>
<protein>
    <submittedName>
        <fullName evidence="3">Cysteine proteinase</fullName>
    </submittedName>
</protein>
<dbReference type="STRING" id="1388766.A0A017S9P7"/>
<dbReference type="Proteomes" id="UP000019804">
    <property type="component" value="Unassembled WGS sequence"/>
</dbReference>
<gene>
    <name evidence="3" type="ORF">EURHEDRAFT_413762</name>
</gene>
<dbReference type="GeneID" id="63697368"/>